<comment type="subcellular location">
    <subcellularLocation>
        <location evidence="1">Cell membrane</location>
        <topology evidence="1">Multi-pass membrane protein</topology>
    </subcellularLocation>
</comment>
<gene>
    <name evidence="8" type="ORF">M3M28_10465</name>
</gene>
<proteinExistence type="predicted"/>
<protein>
    <submittedName>
        <fullName evidence="8">YihY/virulence factor BrkB family protein</fullName>
    </submittedName>
</protein>
<feature type="transmembrane region" description="Helical" evidence="7">
    <location>
        <begin position="86"/>
        <end position="108"/>
    </location>
</feature>
<accession>A0ABY4MZ56</accession>
<reference evidence="8" key="1">
    <citation type="submission" date="2022-05" db="EMBL/GenBank/DDBJ databases">
        <title>Complete genome sequence of toluene-degrading Gulosibacter sediminis strain ACHW.36C.</title>
        <authorList>
            <person name="Wai A.C."/>
            <person name="Lai G.K."/>
            <person name="Griffin S.D."/>
            <person name="Leung F.C."/>
        </authorList>
    </citation>
    <scope>NUCLEOTIDE SEQUENCE [LARGE SCALE GENOMIC DNA]</scope>
    <source>
        <strain evidence="8">ACHW.36C</strain>
    </source>
</reference>
<dbReference type="PANTHER" id="PTHR30213:SF1">
    <property type="entry name" value="INNER MEMBRANE PROTEIN YHJD"/>
    <property type="match status" value="1"/>
</dbReference>
<dbReference type="Pfam" id="PF03631">
    <property type="entry name" value="Virul_fac_BrkB"/>
    <property type="match status" value="1"/>
</dbReference>
<dbReference type="EMBL" id="CP097160">
    <property type="protein sequence ID" value="UQN14467.1"/>
    <property type="molecule type" value="Genomic_DNA"/>
</dbReference>
<dbReference type="PANTHER" id="PTHR30213">
    <property type="entry name" value="INNER MEMBRANE PROTEIN YHJD"/>
    <property type="match status" value="1"/>
</dbReference>
<feature type="transmembrane region" description="Helical" evidence="7">
    <location>
        <begin position="277"/>
        <end position="296"/>
    </location>
</feature>
<evidence type="ECO:0000256" key="2">
    <source>
        <dbReference type="ARBA" id="ARBA00022475"/>
    </source>
</evidence>
<feature type="transmembrane region" description="Helical" evidence="7">
    <location>
        <begin position="201"/>
        <end position="224"/>
    </location>
</feature>
<evidence type="ECO:0000256" key="6">
    <source>
        <dbReference type="SAM" id="MobiDB-lite"/>
    </source>
</evidence>
<keyword evidence="5 7" id="KW-0472">Membrane</keyword>
<evidence type="ECO:0000256" key="1">
    <source>
        <dbReference type="ARBA" id="ARBA00004651"/>
    </source>
</evidence>
<dbReference type="InterPro" id="IPR017039">
    <property type="entry name" value="Virul_fac_BrkB"/>
</dbReference>
<feature type="transmembrane region" description="Helical" evidence="7">
    <location>
        <begin position="308"/>
        <end position="331"/>
    </location>
</feature>
<evidence type="ECO:0000256" key="7">
    <source>
        <dbReference type="SAM" id="Phobius"/>
    </source>
</evidence>
<evidence type="ECO:0000256" key="4">
    <source>
        <dbReference type="ARBA" id="ARBA00022989"/>
    </source>
</evidence>
<evidence type="ECO:0000313" key="8">
    <source>
        <dbReference type="EMBL" id="UQN14467.1"/>
    </source>
</evidence>
<name>A0ABY4MZ56_9MICO</name>
<organism evidence="8">
    <name type="scientific">Gulosibacter sediminis</name>
    <dbReference type="NCBI Taxonomy" id="1729695"/>
    <lineage>
        <taxon>Bacteria</taxon>
        <taxon>Bacillati</taxon>
        <taxon>Actinomycetota</taxon>
        <taxon>Actinomycetes</taxon>
        <taxon>Micrococcales</taxon>
        <taxon>Microbacteriaceae</taxon>
        <taxon>Gulosibacter</taxon>
    </lineage>
</organism>
<keyword evidence="2" id="KW-1003">Cell membrane</keyword>
<evidence type="ECO:0000256" key="3">
    <source>
        <dbReference type="ARBA" id="ARBA00022692"/>
    </source>
</evidence>
<feature type="region of interest" description="Disordered" evidence="6">
    <location>
        <begin position="1"/>
        <end position="28"/>
    </location>
</feature>
<keyword evidence="4 7" id="KW-1133">Transmembrane helix</keyword>
<feature type="transmembrane region" description="Helical" evidence="7">
    <location>
        <begin position="153"/>
        <end position="172"/>
    </location>
</feature>
<evidence type="ECO:0000256" key="5">
    <source>
        <dbReference type="ARBA" id="ARBA00023136"/>
    </source>
</evidence>
<feature type="transmembrane region" description="Helical" evidence="7">
    <location>
        <begin position="244"/>
        <end position="265"/>
    </location>
</feature>
<keyword evidence="3 7" id="KW-0812">Transmembrane</keyword>
<sequence length="439" mass="47128">MTSAKSTKSTNGAASATSRSRQHSSADTELSLARVTIIPPYPTLPEKATFADRMKALVTWVQATRPMRVVKHWSERRGGTLASGMAYSALFSVFAALLVFFSVLGLVVGSNKELMNSLITSLSDMVPGLIDTGGGSGVVKAEDLLSLDAGSSFTIAGIIALASTLWTAMNFLNGSRLAIRAMFDLPAAPERSMAVTRLTDLGLMVAGALMLILAAGVVAAGSGLANWLIRDVFGLNLGVAGGVMIQLAGMAVTLAVYTTVVAAMLRVLAQIRIPGKTLWSGSLIGGVAIGILTYLGSALLGGATSNPLIATFATILGVLIFFNFLCMVLLITASWVKVTMDDLGQAPRVLSLEEAERLTHQAELEARRDRLATTRLRIENEMEQLPRWRRRKVRREYEAVIGEQVATENEIRTLRMGYDPLEAKAEREGIDEDDITLRR</sequence>